<sequence>DGNQQNYTIPYSTVPILQREGRFKFDLTAGDFRSGNSQQSSPFFFQGTALGGLPQEFTAYGGTQLSANYTAFLLGLGRNLGNWGAVSLDVTHARSQL</sequence>
<reference evidence="1" key="1">
    <citation type="submission" date="2022-07" db="EMBL/GenBank/DDBJ databases">
        <title>Diversity of ethanolamine utilization by human commensal Escherichia coli.</title>
        <authorList>
            <person name="Jubelin G."/>
        </authorList>
    </citation>
    <scope>NUCLEOTIDE SEQUENCE</scope>
    <source>
        <strain evidence="1">S1</strain>
    </source>
</reference>
<dbReference type="AlphaFoldDB" id="A0AAW5MZ84"/>
<organism evidence="1 2">
    <name type="scientific">Escherichia marmotae</name>
    <dbReference type="NCBI Taxonomy" id="1499973"/>
    <lineage>
        <taxon>Bacteria</taxon>
        <taxon>Pseudomonadati</taxon>
        <taxon>Pseudomonadota</taxon>
        <taxon>Gammaproteobacteria</taxon>
        <taxon>Enterobacterales</taxon>
        <taxon>Enterobacteriaceae</taxon>
        <taxon>Escherichia</taxon>
    </lineage>
</organism>
<dbReference type="Pfam" id="PF00577">
    <property type="entry name" value="Usher"/>
    <property type="match status" value="1"/>
</dbReference>
<dbReference type="PANTHER" id="PTHR30451:SF6">
    <property type="entry name" value="OUTER MEMBRANE USHER PROTEIN SFMD"/>
    <property type="match status" value="1"/>
</dbReference>
<dbReference type="InterPro" id="IPR000015">
    <property type="entry name" value="Fimb_usher"/>
</dbReference>
<feature type="non-terminal residue" evidence="1">
    <location>
        <position position="97"/>
    </location>
</feature>
<proteinExistence type="predicted"/>
<dbReference type="EMBL" id="JANPXH010000422">
    <property type="protein sequence ID" value="MCR6678780.1"/>
    <property type="molecule type" value="Genomic_DNA"/>
</dbReference>
<dbReference type="GO" id="GO:0009279">
    <property type="term" value="C:cell outer membrane"/>
    <property type="evidence" value="ECO:0007669"/>
    <property type="project" value="TreeGrafter"/>
</dbReference>
<dbReference type="PANTHER" id="PTHR30451">
    <property type="entry name" value="OUTER MEMBRANE USHER PROTEIN"/>
    <property type="match status" value="1"/>
</dbReference>
<dbReference type="GO" id="GO:0009297">
    <property type="term" value="P:pilus assembly"/>
    <property type="evidence" value="ECO:0007669"/>
    <property type="project" value="InterPro"/>
</dbReference>
<evidence type="ECO:0000313" key="1">
    <source>
        <dbReference type="EMBL" id="MCR6678780.1"/>
    </source>
</evidence>
<comment type="caution">
    <text evidence="1">The sequence shown here is derived from an EMBL/GenBank/DDBJ whole genome shotgun (WGS) entry which is preliminary data.</text>
</comment>
<dbReference type="GO" id="GO:0015473">
    <property type="term" value="F:fimbrial usher porin activity"/>
    <property type="evidence" value="ECO:0007669"/>
    <property type="project" value="InterPro"/>
</dbReference>
<protein>
    <submittedName>
        <fullName evidence="1">Fimbria/pilus outer membrane usher protein</fullName>
    </submittedName>
</protein>
<accession>A0AAW5MZ84</accession>
<name>A0AAW5MZ84_9ESCH</name>
<feature type="non-terminal residue" evidence="1">
    <location>
        <position position="1"/>
    </location>
</feature>
<evidence type="ECO:0000313" key="2">
    <source>
        <dbReference type="Proteomes" id="UP001206878"/>
    </source>
</evidence>
<dbReference type="Proteomes" id="UP001206878">
    <property type="component" value="Unassembled WGS sequence"/>
</dbReference>
<gene>
    <name evidence="1" type="ORF">NVV43_25050</name>
</gene>